<dbReference type="HOGENOM" id="CLU_056050_0_0_10"/>
<dbReference type="Pfam" id="PF01966">
    <property type="entry name" value="HD"/>
    <property type="match status" value="1"/>
</dbReference>
<protein>
    <submittedName>
        <fullName evidence="2">Metal dependent phosphohydrolase</fullName>
    </submittedName>
</protein>
<dbReference type="EMBL" id="CP002584">
    <property type="protein sequence ID" value="ADZ79880.1"/>
    <property type="molecule type" value="Genomic_DNA"/>
</dbReference>
<dbReference type="PATRIC" id="fig|743722.3.peg.3570"/>
<dbReference type="STRING" id="743722.Sph21_3339"/>
<keyword evidence="2" id="KW-0378">Hydrolase</keyword>
<dbReference type="PANTHER" id="PTHR11373:SF41">
    <property type="entry name" value="METAL-DEPENDENT PHOSPHOHYDROLASE"/>
    <property type="match status" value="1"/>
</dbReference>
<dbReference type="InterPro" id="IPR003607">
    <property type="entry name" value="HD/PDEase_dom"/>
</dbReference>
<sequence>MSIINSFFSIEKMEVIDKIYGNIKVSPLKEELLKTDVLQRLNFIHQSGAIFLINPQAHHKRLEHSIGVMYLIQLLGGSELEQVAGLLHDLSHTAFSHVGDYVMEDDTESYHERLFETVLTQSDIPQILKKHGYQVEDLLDTKFDILEQPLPYLCADRIDYTLRDAHQYGMIKRQEAIHFIKHLQVRDNKIIVIGDEQALWINSLSKKVNEEIYNYPLYVYTNQQLANLIKKYLQDGRLILSDLLQNDTFLLNKIRSHYDGVEAIKAIKTATGYKNFLKKPESVKIKKRYIDAFL</sequence>
<dbReference type="eggNOG" id="COG1078">
    <property type="taxonomic scope" value="Bacteria"/>
</dbReference>
<dbReference type="InterPro" id="IPR050135">
    <property type="entry name" value="dGTPase-like"/>
</dbReference>
<dbReference type="GO" id="GO:0008832">
    <property type="term" value="F:dGTPase activity"/>
    <property type="evidence" value="ECO:0007669"/>
    <property type="project" value="TreeGrafter"/>
</dbReference>
<dbReference type="SUPFAM" id="SSF109604">
    <property type="entry name" value="HD-domain/PDEase-like"/>
    <property type="match status" value="1"/>
</dbReference>
<name>F4C6Y1_SPHS2</name>
<evidence type="ECO:0000259" key="1">
    <source>
        <dbReference type="PROSITE" id="PS51831"/>
    </source>
</evidence>
<dbReference type="Gene3D" id="1.10.3210.10">
    <property type="entry name" value="Hypothetical protein af1432"/>
    <property type="match status" value="1"/>
</dbReference>
<reference evidence="2" key="1">
    <citation type="submission" date="2011-03" db="EMBL/GenBank/DDBJ databases">
        <title>Complete sequence of Sphingobacterium sp. 21.</title>
        <authorList>
            <consortium name="US DOE Joint Genome Institute"/>
            <person name="Lucas S."/>
            <person name="Copeland A."/>
            <person name="Lapidus A."/>
            <person name="Cheng J.-F."/>
            <person name="Goodwin L."/>
            <person name="Pitluck S."/>
            <person name="Davenport K."/>
            <person name="Detter J.C."/>
            <person name="Han C."/>
            <person name="Tapia R."/>
            <person name="Land M."/>
            <person name="Hauser L."/>
            <person name="Kyrpides N."/>
            <person name="Ivanova N."/>
            <person name="Ovchinnikova G."/>
            <person name="Pagani I."/>
            <person name="Siebers A.K."/>
            <person name="Allgaier M."/>
            <person name="Thelen M.P."/>
            <person name="Hugenholtz P."/>
            <person name="Woyke T."/>
        </authorList>
    </citation>
    <scope>NUCLEOTIDE SEQUENCE</scope>
    <source>
        <strain evidence="2">21</strain>
    </source>
</reference>
<feature type="domain" description="HD" evidence="1">
    <location>
        <begin position="61"/>
        <end position="161"/>
    </location>
</feature>
<organism evidence="2">
    <name type="scientific">Sphingobacterium sp. (strain 21)</name>
    <dbReference type="NCBI Taxonomy" id="743722"/>
    <lineage>
        <taxon>Bacteria</taxon>
        <taxon>Pseudomonadati</taxon>
        <taxon>Bacteroidota</taxon>
        <taxon>Sphingobacteriia</taxon>
        <taxon>Sphingobacteriales</taxon>
        <taxon>Sphingobacteriaceae</taxon>
        <taxon>Sphingobacterium</taxon>
    </lineage>
</organism>
<gene>
    <name evidence="2" type="ordered locus">Sph21_3339</name>
</gene>
<dbReference type="PANTHER" id="PTHR11373">
    <property type="entry name" value="DEOXYNUCLEOSIDE TRIPHOSPHATE TRIPHOSPHOHYDROLASE"/>
    <property type="match status" value="1"/>
</dbReference>
<dbReference type="GO" id="GO:0006203">
    <property type="term" value="P:dGTP catabolic process"/>
    <property type="evidence" value="ECO:0007669"/>
    <property type="project" value="TreeGrafter"/>
</dbReference>
<dbReference type="SMART" id="SM00471">
    <property type="entry name" value="HDc"/>
    <property type="match status" value="1"/>
</dbReference>
<dbReference type="CDD" id="cd00077">
    <property type="entry name" value="HDc"/>
    <property type="match status" value="1"/>
</dbReference>
<dbReference type="PROSITE" id="PS51831">
    <property type="entry name" value="HD"/>
    <property type="match status" value="1"/>
</dbReference>
<evidence type="ECO:0000313" key="2">
    <source>
        <dbReference type="EMBL" id="ADZ79880.1"/>
    </source>
</evidence>
<dbReference type="KEGG" id="shg:Sph21_3339"/>
<accession>F4C6Y1</accession>
<dbReference type="AlphaFoldDB" id="F4C6Y1"/>
<proteinExistence type="predicted"/>
<dbReference type="InterPro" id="IPR006674">
    <property type="entry name" value="HD_domain"/>
</dbReference>